<dbReference type="EMBL" id="JBHSBV010000001">
    <property type="protein sequence ID" value="MFC4199397.1"/>
    <property type="molecule type" value="Genomic_DNA"/>
</dbReference>
<keyword evidence="1" id="KW-0732">Signal</keyword>
<dbReference type="InterPro" id="IPR007410">
    <property type="entry name" value="LpqE-like"/>
</dbReference>
<dbReference type="PANTHER" id="PTHR36302:SF1">
    <property type="entry name" value="COPPER CHAPERONE PCU(A)C"/>
    <property type="match status" value="1"/>
</dbReference>
<feature type="chain" id="PRO_5047028214" evidence="1">
    <location>
        <begin position="23"/>
        <end position="189"/>
    </location>
</feature>
<proteinExistence type="predicted"/>
<organism evidence="2 3">
    <name type="scientific">Candidimonas humi</name>
    <dbReference type="NCBI Taxonomy" id="683355"/>
    <lineage>
        <taxon>Bacteria</taxon>
        <taxon>Pseudomonadati</taxon>
        <taxon>Pseudomonadota</taxon>
        <taxon>Betaproteobacteria</taxon>
        <taxon>Burkholderiales</taxon>
        <taxon>Alcaligenaceae</taxon>
        <taxon>Candidimonas</taxon>
    </lineage>
</organism>
<evidence type="ECO:0000313" key="3">
    <source>
        <dbReference type="Proteomes" id="UP001595848"/>
    </source>
</evidence>
<dbReference type="InterPro" id="IPR058248">
    <property type="entry name" value="Lxx211020-like"/>
</dbReference>
<protein>
    <submittedName>
        <fullName evidence="2">Copper chaperone PCu(A)C</fullName>
    </submittedName>
</protein>
<dbReference type="PANTHER" id="PTHR36302">
    <property type="entry name" value="BLR7088 PROTEIN"/>
    <property type="match status" value="1"/>
</dbReference>
<evidence type="ECO:0000313" key="2">
    <source>
        <dbReference type="EMBL" id="MFC4199397.1"/>
    </source>
</evidence>
<dbReference type="RefSeq" id="WP_217962889.1">
    <property type="nucleotide sequence ID" value="NZ_JAHTBN010000001.1"/>
</dbReference>
<accession>A0ABV8NT38</accession>
<reference evidence="3" key="1">
    <citation type="journal article" date="2019" name="Int. J. Syst. Evol. Microbiol.">
        <title>The Global Catalogue of Microorganisms (GCM) 10K type strain sequencing project: providing services to taxonomists for standard genome sequencing and annotation.</title>
        <authorList>
            <consortium name="The Broad Institute Genomics Platform"/>
            <consortium name="The Broad Institute Genome Sequencing Center for Infectious Disease"/>
            <person name="Wu L."/>
            <person name="Ma J."/>
        </authorList>
    </citation>
    <scope>NUCLEOTIDE SEQUENCE [LARGE SCALE GENOMIC DNA]</scope>
    <source>
        <strain evidence="3">LMG 24813</strain>
    </source>
</reference>
<evidence type="ECO:0000256" key="1">
    <source>
        <dbReference type="SAM" id="SignalP"/>
    </source>
</evidence>
<gene>
    <name evidence="2" type="ORF">ACFOY1_00400</name>
</gene>
<dbReference type="Proteomes" id="UP001595848">
    <property type="component" value="Unassembled WGS sequence"/>
</dbReference>
<comment type="caution">
    <text evidence="2">The sequence shown here is derived from an EMBL/GenBank/DDBJ whole genome shotgun (WGS) entry which is preliminary data.</text>
</comment>
<sequence>MLLRKLYIVAALIACGPATALAQQAGALQIEHPWVRATAPSQTTGAGYLSIHNSGADADKLLSVNSDIAGMAEVHKVTKADGMVKMGPVQGGLAIPGGKTVDLSPGGNYHIMFMQLKGPLKAGDKVSATLDFAKAGKVDVTFKVEPLTYQPASGHAGSMNMDHMSMDHGDANGSMSMKMMKMAPSGHGN</sequence>
<name>A0ABV8NT38_9BURK</name>
<dbReference type="Pfam" id="PF04314">
    <property type="entry name" value="PCuAC"/>
    <property type="match status" value="1"/>
</dbReference>
<feature type="signal peptide" evidence="1">
    <location>
        <begin position="1"/>
        <end position="22"/>
    </location>
</feature>
<keyword evidence="3" id="KW-1185">Reference proteome</keyword>